<evidence type="ECO:0000256" key="10">
    <source>
        <dbReference type="ARBA" id="ARBA00033234"/>
    </source>
</evidence>
<keyword evidence="7" id="KW-0804">Transcription</keyword>
<evidence type="ECO:0000256" key="3">
    <source>
        <dbReference type="ARBA" id="ARBA00014688"/>
    </source>
</evidence>
<comment type="caution">
    <text evidence="12">The sequence shown here is derived from an EMBL/GenBank/DDBJ whole genome shotgun (WGS) entry which is preliminary data.</text>
</comment>
<organism evidence="12 13">
    <name type="scientific">Petrolisthes manimaculis</name>
    <dbReference type="NCBI Taxonomy" id="1843537"/>
    <lineage>
        <taxon>Eukaryota</taxon>
        <taxon>Metazoa</taxon>
        <taxon>Ecdysozoa</taxon>
        <taxon>Arthropoda</taxon>
        <taxon>Crustacea</taxon>
        <taxon>Multicrustacea</taxon>
        <taxon>Malacostraca</taxon>
        <taxon>Eumalacostraca</taxon>
        <taxon>Eucarida</taxon>
        <taxon>Decapoda</taxon>
        <taxon>Pleocyemata</taxon>
        <taxon>Anomura</taxon>
        <taxon>Galatheoidea</taxon>
        <taxon>Porcellanidae</taxon>
        <taxon>Petrolisthes</taxon>
    </lineage>
</organism>
<evidence type="ECO:0000256" key="1">
    <source>
        <dbReference type="ARBA" id="ARBA00004123"/>
    </source>
</evidence>
<evidence type="ECO:0000256" key="7">
    <source>
        <dbReference type="ARBA" id="ARBA00023163"/>
    </source>
</evidence>
<proteinExistence type="inferred from homology"/>
<feature type="compositionally biased region" description="Basic and acidic residues" evidence="11">
    <location>
        <begin position="34"/>
        <end position="45"/>
    </location>
</feature>
<dbReference type="PANTHER" id="PTHR28643">
    <property type="entry name" value="SWI5-DEPENDENT RECOMBINATION DNA REPAIR PROTEIN 1 HOMOLOG"/>
    <property type="match status" value="1"/>
</dbReference>
<sequence length="143" mass="16849">MTPGKQKRPQATEEDQDETTSSEPKFKVPRKSPKKENEVDNNEDILHEIQETRTRLKEKEETVRKLRLVKMYRTKWEMQGLDTVTDQWLQACQEALADLREKVREIRARETGEEELTLKLLMDNLGIDTKLLKLDEAEDCFTT</sequence>
<comment type="subcellular location">
    <subcellularLocation>
        <location evidence="1">Nucleus</location>
    </subcellularLocation>
</comment>
<dbReference type="Gene3D" id="6.10.140.1020">
    <property type="match status" value="1"/>
</dbReference>
<name>A0AAE1QCS3_9EUCA</name>
<dbReference type="AlphaFoldDB" id="A0AAE1QCS3"/>
<dbReference type="Proteomes" id="UP001292094">
    <property type="component" value="Unassembled WGS sequence"/>
</dbReference>
<gene>
    <name evidence="12" type="ORF">Pmani_004907</name>
</gene>
<evidence type="ECO:0000256" key="11">
    <source>
        <dbReference type="SAM" id="MobiDB-lite"/>
    </source>
</evidence>
<reference evidence="12" key="1">
    <citation type="submission" date="2023-11" db="EMBL/GenBank/DDBJ databases">
        <title>Genome assemblies of two species of porcelain crab, Petrolisthes cinctipes and Petrolisthes manimaculis (Anomura: Porcellanidae).</title>
        <authorList>
            <person name="Angst P."/>
        </authorList>
    </citation>
    <scope>NUCLEOTIDE SEQUENCE</scope>
    <source>
        <strain evidence="12">PB745_02</strain>
        <tissue evidence="12">Gill</tissue>
    </source>
</reference>
<keyword evidence="8" id="KW-0234">DNA repair</keyword>
<feature type="region of interest" description="Disordered" evidence="11">
    <location>
        <begin position="1"/>
        <end position="45"/>
    </location>
</feature>
<dbReference type="GO" id="GO:0032798">
    <property type="term" value="C:Swi5-Sfr1 complex"/>
    <property type="evidence" value="ECO:0007669"/>
    <property type="project" value="InterPro"/>
</dbReference>
<protein>
    <recommendedName>
        <fullName evidence="3">Swi5-dependent recombination DNA repair protein 1 homolog</fullName>
    </recommendedName>
    <alternativeName>
        <fullName evidence="10">Meiosis protein 5 homolog</fullName>
    </alternativeName>
</protein>
<dbReference type="GO" id="GO:0000724">
    <property type="term" value="P:double-strand break repair via homologous recombination"/>
    <property type="evidence" value="ECO:0007669"/>
    <property type="project" value="InterPro"/>
</dbReference>
<keyword evidence="4" id="KW-0227">DNA damage</keyword>
<dbReference type="Pfam" id="PF10376">
    <property type="entry name" value="Mei5"/>
    <property type="match status" value="1"/>
</dbReference>
<evidence type="ECO:0000256" key="6">
    <source>
        <dbReference type="ARBA" id="ARBA00023054"/>
    </source>
</evidence>
<keyword evidence="13" id="KW-1185">Reference proteome</keyword>
<comment type="similarity">
    <text evidence="2">Belongs to the SFR1/MEI5 family.</text>
</comment>
<dbReference type="InterPro" id="IPR018468">
    <property type="entry name" value="SFR1/Mei5"/>
</dbReference>
<evidence type="ECO:0000313" key="12">
    <source>
        <dbReference type="EMBL" id="KAK4324459.1"/>
    </source>
</evidence>
<evidence type="ECO:0000256" key="2">
    <source>
        <dbReference type="ARBA" id="ARBA00008729"/>
    </source>
</evidence>
<dbReference type="GO" id="GO:0003713">
    <property type="term" value="F:transcription coactivator activity"/>
    <property type="evidence" value="ECO:0007669"/>
    <property type="project" value="InterPro"/>
</dbReference>
<accession>A0AAE1QCS3</accession>
<evidence type="ECO:0000256" key="9">
    <source>
        <dbReference type="ARBA" id="ARBA00023242"/>
    </source>
</evidence>
<evidence type="ECO:0000313" key="13">
    <source>
        <dbReference type="Proteomes" id="UP001292094"/>
    </source>
</evidence>
<dbReference type="EMBL" id="JAWZYT010000359">
    <property type="protein sequence ID" value="KAK4324459.1"/>
    <property type="molecule type" value="Genomic_DNA"/>
</dbReference>
<evidence type="ECO:0000256" key="5">
    <source>
        <dbReference type="ARBA" id="ARBA00023015"/>
    </source>
</evidence>
<evidence type="ECO:0000256" key="8">
    <source>
        <dbReference type="ARBA" id="ARBA00023204"/>
    </source>
</evidence>
<evidence type="ECO:0000256" key="4">
    <source>
        <dbReference type="ARBA" id="ARBA00022763"/>
    </source>
</evidence>
<keyword evidence="9" id="KW-0539">Nucleus</keyword>
<dbReference type="InterPro" id="IPR042429">
    <property type="entry name" value="SFR1"/>
</dbReference>
<keyword evidence="5" id="KW-0805">Transcription regulation</keyword>
<keyword evidence="6" id="KW-0175">Coiled coil</keyword>
<dbReference type="PANTHER" id="PTHR28643:SF1">
    <property type="entry name" value="SWI5-DEPENDENT RECOMBINATION DNA REPAIR PROTEIN 1 HOMOLOG"/>
    <property type="match status" value="1"/>
</dbReference>